<dbReference type="PANTHER" id="PTHR11360:SF317">
    <property type="entry name" value="MAJOR FACILITATOR SUPERFAMILY (MFS) PROFILE DOMAIN-CONTAINING PROTEIN-RELATED"/>
    <property type="match status" value="1"/>
</dbReference>
<feature type="transmembrane region" description="Helical" evidence="4">
    <location>
        <begin position="100"/>
        <end position="122"/>
    </location>
</feature>
<reference evidence="8 9" key="1">
    <citation type="submission" date="2017-03" db="EMBL/GenBank/DDBJ databases">
        <title>Comparative genomics of honeybee gut symbionts reveal geographically distinct and subgroup specific antibiotic resistance.</title>
        <authorList>
            <person name="Ludvigsen J."/>
            <person name="Porcellato D."/>
            <person name="Labee-Lund T.M."/>
            <person name="Amdam G.V."/>
            <person name="Rudi K."/>
        </authorList>
    </citation>
    <scope>NUCLEOTIDE SEQUENCE [LARGE SCALE GENOMIC DNA]</scope>
    <source>
        <strain evidence="6 9">A-7-12</strain>
        <strain evidence="7 8">A-9-12</strain>
    </source>
</reference>
<dbReference type="GO" id="GO:0022857">
    <property type="term" value="F:transmembrane transporter activity"/>
    <property type="evidence" value="ECO:0007669"/>
    <property type="project" value="InterPro"/>
</dbReference>
<feature type="transmembrane region" description="Helical" evidence="4">
    <location>
        <begin position="77"/>
        <end position="94"/>
    </location>
</feature>
<proteinExistence type="predicted"/>
<name>A0A242NJB4_9GAMM</name>
<feature type="transmembrane region" description="Helical" evidence="4">
    <location>
        <begin position="313"/>
        <end position="334"/>
    </location>
</feature>
<keyword evidence="3 4" id="KW-0472">Membrane</keyword>
<evidence type="ECO:0000256" key="3">
    <source>
        <dbReference type="ARBA" id="ARBA00023136"/>
    </source>
</evidence>
<feature type="transmembrane region" description="Helical" evidence="4">
    <location>
        <begin position="12"/>
        <end position="36"/>
    </location>
</feature>
<comment type="caution">
    <text evidence="6">The sequence shown here is derived from an EMBL/GenBank/DDBJ whole genome shotgun (WGS) entry which is preliminary data.</text>
</comment>
<dbReference type="PANTHER" id="PTHR11360">
    <property type="entry name" value="MONOCARBOXYLATE TRANSPORTER"/>
    <property type="match status" value="1"/>
</dbReference>
<feature type="transmembrane region" description="Helical" evidence="4">
    <location>
        <begin position="289"/>
        <end position="307"/>
    </location>
</feature>
<dbReference type="Pfam" id="PF07690">
    <property type="entry name" value="MFS_1"/>
    <property type="match status" value="1"/>
</dbReference>
<evidence type="ECO:0000259" key="5">
    <source>
        <dbReference type="PROSITE" id="PS50850"/>
    </source>
</evidence>
<dbReference type="OrthoDB" id="9793415at2"/>
<feature type="transmembrane region" description="Helical" evidence="4">
    <location>
        <begin position="134"/>
        <end position="159"/>
    </location>
</feature>
<evidence type="ECO:0000313" key="6">
    <source>
        <dbReference type="EMBL" id="OTQ00481.1"/>
    </source>
</evidence>
<feature type="transmembrane region" description="Helical" evidence="4">
    <location>
        <begin position="346"/>
        <end position="365"/>
    </location>
</feature>
<evidence type="ECO:0000256" key="4">
    <source>
        <dbReference type="SAM" id="Phobius"/>
    </source>
</evidence>
<protein>
    <submittedName>
        <fullName evidence="6">MFS transporter</fullName>
    </submittedName>
</protein>
<feature type="transmembrane region" description="Helical" evidence="4">
    <location>
        <begin position="48"/>
        <end position="70"/>
    </location>
</feature>
<gene>
    <name evidence="7" type="ORF">B6C91_04700</name>
    <name evidence="6" type="ORF">B6D08_03910</name>
</gene>
<feature type="transmembrane region" description="Helical" evidence="4">
    <location>
        <begin position="222"/>
        <end position="241"/>
    </location>
</feature>
<dbReference type="RefSeq" id="WP_086271626.1">
    <property type="nucleotide sequence ID" value="NZ_MZNE01000061.1"/>
</dbReference>
<dbReference type="SUPFAM" id="SSF103473">
    <property type="entry name" value="MFS general substrate transporter"/>
    <property type="match status" value="1"/>
</dbReference>
<keyword evidence="8" id="KW-1185">Reference proteome</keyword>
<organism evidence="6 9">
    <name type="scientific">Gilliamella apicola</name>
    <dbReference type="NCBI Taxonomy" id="1196095"/>
    <lineage>
        <taxon>Bacteria</taxon>
        <taxon>Pseudomonadati</taxon>
        <taxon>Pseudomonadota</taxon>
        <taxon>Gammaproteobacteria</taxon>
        <taxon>Orbales</taxon>
        <taxon>Orbaceae</taxon>
        <taxon>Gilliamella</taxon>
    </lineage>
</organism>
<feature type="domain" description="Major facilitator superfamily (MFS) profile" evidence="5">
    <location>
        <begin position="1"/>
        <end position="403"/>
    </location>
</feature>
<feature type="transmembrane region" description="Helical" evidence="4">
    <location>
        <begin position="247"/>
        <end position="268"/>
    </location>
</feature>
<dbReference type="AlphaFoldDB" id="A0A242NJB4"/>
<sequence length="408" mass="43812">MVKAKNYVNRWIILAASTSILLCTGAIYAFSVFAGPLSIAKNWSMSDVMIAFGINSAVGPIPMILGGFLTDKGLAKWSSVIGGLLFGLGFYLSGYVTSPLMLYITYGLLSGFGQGLAYSGCLSNTIKFFPDKRGLASGIITAGMGGAAIIAAPIGNYLIESFDVLYAFKILGCTYIVVVMVASFFIKVAPANYQPEGWVQANSQQSKPIINKNWQEMLKTPYFYLIFFMLGTGAFSGLMIASNASGIGQNMFGLTSALAAFYVSLYSLSNCAGRVVWGTVSDKLGRNKTLDIIFSVIIFAFISFLFIPSQAGFAIGIIALGLCFGGVMGVFPPMVMENYGPINQGVNYGIIFVGYSSAAFFAPKLTADILVNNDGDYTKAFYIAIAVAFLGLILNLIYKQIKKTRMQN</sequence>
<dbReference type="InterPro" id="IPR011701">
    <property type="entry name" value="MFS"/>
</dbReference>
<dbReference type="Proteomes" id="UP000194977">
    <property type="component" value="Unassembled WGS sequence"/>
</dbReference>
<evidence type="ECO:0000313" key="8">
    <source>
        <dbReference type="Proteomes" id="UP000194800"/>
    </source>
</evidence>
<dbReference type="InterPro" id="IPR036259">
    <property type="entry name" value="MFS_trans_sf"/>
</dbReference>
<keyword evidence="1 4" id="KW-0812">Transmembrane</keyword>
<feature type="transmembrane region" description="Helical" evidence="4">
    <location>
        <begin position="165"/>
        <end position="186"/>
    </location>
</feature>
<dbReference type="PROSITE" id="PS50850">
    <property type="entry name" value="MFS"/>
    <property type="match status" value="1"/>
</dbReference>
<evidence type="ECO:0000313" key="9">
    <source>
        <dbReference type="Proteomes" id="UP000194977"/>
    </source>
</evidence>
<dbReference type="InterPro" id="IPR050327">
    <property type="entry name" value="Proton-linked_MCT"/>
</dbReference>
<evidence type="ECO:0000313" key="7">
    <source>
        <dbReference type="EMBL" id="OTQ10751.1"/>
    </source>
</evidence>
<dbReference type="Proteomes" id="UP000194800">
    <property type="component" value="Unassembled WGS sequence"/>
</dbReference>
<dbReference type="Gene3D" id="1.20.1250.20">
    <property type="entry name" value="MFS general substrate transporter like domains"/>
    <property type="match status" value="2"/>
</dbReference>
<dbReference type="InterPro" id="IPR020846">
    <property type="entry name" value="MFS_dom"/>
</dbReference>
<dbReference type="CDD" id="cd17353">
    <property type="entry name" value="MFS_OFA_like"/>
    <property type="match status" value="1"/>
</dbReference>
<dbReference type="EMBL" id="NARP01000008">
    <property type="protein sequence ID" value="OTQ00481.1"/>
    <property type="molecule type" value="Genomic_DNA"/>
</dbReference>
<evidence type="ECO:0000256" key="1">
    <source>
        <dbReference type="ARBA" id="ARBA00022692"/>
    </source>
</evidence>
<dbReference type="EMBL" id="NART01000013">
    <property type="protein sequence ID" value="OTQ10751.1"/>
    <property type="molecule type" value="Genomic_DNA"/>
</dbReference>
<feature type="transmembrane region" description="Helical" evidence="4">
    <location>
        <begin position="380"/>
        <end position="398"/>
    </location>
</feature>
<keyword evidence="2 4" id="KW-1133">Transmembrane helix</keyword>
<evidence type="ECO:0000256" key="2">
    <source>
        <dbReference type="ARBA" id="ARBA00022989"/>
    </source>
</evidence>
<accession>A0A242NJB4</accession>